<evidence type="ECO:0000313" key="5">
    <source>
        <dbReference type="EMBL" id="MBB5751607.1"/>
    </source>
</evidence>
<dbReference type="InterPro" id="IPR013658">
    <property type="entry name" value="SGL"/>
</dbReference>
<dbReference type="AlphaFoldDB" id="A0A7W9CUH2"/>
<evidence type="ECO:0000256" key="1">
    <source>
        <dbReference type="ARBA" id="ARBA00008853"/>
    </source>
</evidence>
<keyword evidence="6" id="KW-1185">Reference proteome</keyword>
<dbReference type="Pfam" id="PF08450">
    <property type="entry name" value="SGL"/>
    <property type="match status" value="1"/>
</dbReference>
<dbReference type="GO" id="GO:0005509">
    <property type="term" value="F:calcium ion binding"/>
    <property type="evidence" value="ECO:0007669"/>
    <property type="project" value="TreeGrafter"/>
</dbReference>
<feature type="binding site" evidence="3">
    <location>
        <position position="107"/>
    </location>
    <ligand>
        <name>substrate</name>
    </ligand>
</feature>
<evidence type="ECO:0000256" key="2">
    <source>
        <dbReference type="PIRSR" id="PIRSR605511-1"/>
    </source>
</evidence>
<evidence type="ECO:0000259" key="4">
    <source>
        <dbReference type="Pfam" id="PF08450"/>
    </source>
</evidence>
<dbReference type="EMBL" id="JACHOO010000001">
    <property type="protein sequence ID" value="MBB5751607.1"/>
    <property type="molecule type" value="Genomic_DNA"/>
</dbReference>
<dbReference type="PANTHER" id="PTHR10907">
    <property type="entry name" value="REGUCALCIN"/>
    <property type="match status" value="1"/>
</dbReference>
<dbReference type="PRINTS" id="PR01790">
    <property type="entry name" value="SMP30FAMILY"/>
</dbReference>
<feature type="binding site" evidence="3">
    <location>
        <position position="105"/>
    </location>
    <ligand>
        <name>substrate</name>
    </ligand>
</feature>
<evidence type="ECO:0000313" key="6">
    <source>
        <dbReference type="Proteomes" id="UP000523821"/>
    </source>
</evidence>
<comment type="similarity">
    <text evidence="1">Belongs to the SMP-30/CGR1 family.</text>
</comment>
<protein>
    <submittedName>
        <fullName evidence="5">Sugar lactone lactonase YvrE</fullName>
    </submittedName>
</protein>
<sequence length="300" mass="32302">MSGIEIGPVRCVVPAGDRCGEGALWSASEKAVYWTDINRFLVHRWRAADGAVHSWMFDEPVVALSLTDRADEMLVAVASRLLIWSPETDARRPQGFVLEGTPHVRLNDGRSDPSGRFWVGSMRSNVGPNGEVLDAGGTDGLLFRIGREGSSAVFRDGIGISNTLCWSPDRSRFYFADTLADIIWVHAYDDAAGTIGAPEVFLAGFGRGGPDGSTIDSDGYLWNCRFGGGCIVRIAPDGTVDRVIETPVTNPTTCAFGGDDLSTLFFTSAGMMAPESERLRGSLFAMETSVTGLPENRVTL</sequence>
<proteinExistence type="inferred from homology"/>
<dbReference type="Gene3D" id="2.120.10.30">
    <property type="entry name" value="TolB, C-terminal domain"/>
    <property type="match status" value="1"/>
</dbReference>
<dbReference type="RefSeq" id="WP_183852427.1">
    <property type="nucleotide sequence ID" value="NZ_JACHOO010000001.1"/>
</dbReference>
<dbReference type="SUPFAM" id="SSF63829">
    <property type="entry name" value="Calcium-dependent phosphotriesterase"/>
    <property type="match status" value="1"/>
</dbReference>
<dbReference type="InterPro" id="IPR005511">
    <property type="entry name" value="SMP-30"/>
</dbReference>
<dbReference type="GO" id="GO:0019853">
    <property type="term" value="P:L-ascorbic acid biosynthetic process"/>
    <property type="evidence" value="ECO:0007669"/>
    <property type="project" value="TreeGrafter"/>
</dbReference>
<comment type="caution">
    <text evidence="5">The sequence shown here is derived from an EMBL/GenBank/DDBJ whole genome shotgun (WGS) entry which is preliminary data.</text>
</comment>
<feature type="active site" description="Proton donor/acceptor" evidence="2">
    <location>
        <position position="211"/>
    </location>
</feature>
<organism evidence="5 6">
    <name type="scientific">Prosthecomicrobium pneumaticum</name>
    <dbReference type="NCBI Taxonomy" id="81895"/>
    <lineage>
        <taxon>Bacteria</taxon>
        <taxon>Pseudomonadati</taxon>
        <taxon>Pseudomonadota</taxon>
        <taxon>Alphaproteobacteria</taxon>
        <taxon>Hyphomicrobiales</taxon>
        <taxon>Kaistiaceae</taxon>
        <taxon>Prosthecomicrobium</taxon>
    </lineage>
</organism>
<dbReference type="Proteomes" id="UP000523821">
    <property type="component" value="Unassembled WGS sequence"/>
</dbReference>
<feature type="binding site" evidence="3">
    <location>
        <position position="211"/>
    </location>
    <ligand>
        <name>a divalent metal cation</name>
        <dbReference type="ChEBI" id="CHEBI:60240"/>
    </ligand>
</feature>
<name>A0A7W9CUH2_9HYPH</name>
<gene>
    <name evidence="5" type="ORF">GGQ63_000650</name>
</gene>
<keyword evidence="3" id="KW-0479">Metal-binding</keyword>
<keyword evidence="3" id="KW-0862">Zinc</keyword>
<evidence type="ECO:0000256" key="3">
    <source>
        <dbReference type="PIRSR" id="PIRSR605511-2"/>
    </source>
</evidence>
<feature type="binding site" evidence="3">
    <location>
        <position position="162"/>
    </location>
    <ligand>
        <name>a divalent metal cation</name>
        <dbReference type="ChEBI" id="CHEBI:60240"/>
    </ligand>
</feature>
<reference evidence="5 6" key="1">
    <citation type="submission" date="2020-08" db="EMBL/GenBank/DDBJ databases">
        <title>Genomic Encyclopedia of Type Strains, Phase IV (KMG-IV): sequencing the most valuable type-strain genomes for metagenomic binning, comparative biology and taxonomic classification.</title>
        <authorList>
            <person name="Goeker M."/>
        </authorList>
    </citation>
    <scope>NUCLEOTIDE SEQUENCE [LARGE SCALE GENOMIC DNA]</scope>
    <source>
        <strain evidence="5 6">DSM 16268</strain>
    </source>
</reference>
<feature type="domain" description="SMP-30/Gluconolactonase/LRE-like region" evidence="4">
    <location>
        <begin position="19"/>
        <end position="269"/>
    </location>
</feature>
<dbReference type="GO" id="GO:0004341">
    <property type="term" value="F:gluconolactonase activity"/>
    <property type="evidence" value="ECO:0007669"/>
    <property type="project" value="TreeGrafter"/>
</dbReference>
<feature type="binding site" evidence="3">
    <location>
        <position position="21"/>
    </location>
    <ligand>
        <name>a divalent metal cation</name>
        <dbReference type="ChEBI" id="CHEBI:60240"/>
    </ligand>
</feature>
<dbReference type="PANTHER" id="PTHR10907:SF47">
    <property type="entry name" value="REGUCALCIN"/>
    <property type="match status" value="1"/>
</dbReference>
<comment type="cofactor">
    <cofactor evidence="3">
        <name>Zn(2+)</name>
        <dbReference type="ChEBI" id="CHEBI:29105"/>
    </cofactor>
    <text evidence="3">Binds 1 divalent metal cation per subunit.</text>
</comment>
<dbReference type="InterPro" id="IPR011042">
    <property type="entry name" value="6-blade_b-propeller_TolB-like"/>
</dbReference>
<accession>A0A7W9CUH2</accession>